<protein>
    <recommendedName>
        <fullName evidence="4">Fungal lipase-like domain-containing protein</fullName>
    </recommendedName>
</protein>
<sequence length="743" mass="88019">MFNIILYQWIPLFTKSTLHVIITIFANFSDIGIIFVLILLFYYCISDYISLIKKTFISMKDQMIIMIEEIIKFKTTRRGPFLLTIGAMLGIITSAIAISMIIILLTFVVLKWPFYVTAIYEFYLLLTISAKTKNEIFKYQDRSELDSLIIGIRKKHEDCQIIQRNDYLKKENLKFSSLREMLFLSRKTKIFGRNIYTNRIIITLIIFALQLYTILYPLSQGSISIFEFFIYLTVKMIFSEKILAFNMIDIVLNRRRVMRLLKKRILRIFFWVTITLYVVFVILFFIVYFISMQTVFPGVDKAKYHENNEKWFKLNENKTIYPVPFCFTQSRSDGTLQTEDFAMLTTLPRLYGINENGDCYIKPSKRGLFNSTMKYIFGREYEKDNIRIFCKKITHNPVLVITSDKILNETLKHYHDTKKTLLKSQFDISNRNYFDHFQYREKMNENESLLLKEYEECVSSLGREKCEEKWDDFTQSYWPNEYSDRYEKIPGFERYQIPLKEEMMIQPSFITDKGKYLAGTHYIVGGSYEDSWGIGFFIETICRKYIPLILDKILPFYSFVRHRNNDLFLRIEWLNRHIFYFDVSSIHVMKSLDHLLNQFNFSHESLFFVGHSISGTAFKGLSYLTDIRGITFEASDGDSNQNLLDKTILKKKGISESQMTNIYSDGTIMSGNDEKSNINRILPKRYIFPDVYDTACMTAIVCSETKKYLSFCKQILMKHNKDPDKEFNTSYESYLKFYGFLKK</sequence>
<comment type="caution">
    <text evidence="2">The sequence shown here is derived from an EMBL/GenBank/DDBJ whole genome shotgun (WGS) entry which is preliminary data.</text>
</comment>
<evidence type="ECO:0000256" key="1">
    <source>
        <dbReference type="SAM" id="Phobius"/>
    </source>
</evidence>
<accession>A0ABR2GPI1</accession>
<feature type="transmembrane region" description="Helical" evidence="1">
    <location>
        <begin position="268"/>
        <end position="290"/>
    </location>
</feature>
<evidence type="ECO:0000313" key="3">
    <source>
        <dbReference type="Proteomes" id="UP001470230"/>
    </source>
</evidence>
<dbReference type="Proteomes" id="UP001470230">
    <property type="component" value="Unassembled WGS sequence"/>
</dbReference>
<gene>
    <name evidence="2" type="ORF">M9Y10_040603</name>
</gene>
<evidence type="ECO:0000313" key="2">
    <source>
        <dbReference type="EMBL" id="KAK8835781.1"/>
    </source>
</evidence>
<reference evidence="2 3" key="1">
    <citation type="submission" date="2024-04" db="EMBL/GenBank/DDBJ databases">
        <title>Tritrichomonas musculus Genome.</title>
        <authorList>
            <person name="Alves-Ferreira E."/>
            <person name="Grigg M."/>
            <person name="Lorenzi H."/>
            <person name="Galac M."/>
        </authorList>
    </citation>
    <scope>NUCLEOTIDE SEQUENCE [LARGE SCALE GENOMIC DNA]</scope>
    <source>
        <strain evidence="2 3">EAF2021</strain>
    </source>
</reference>
<feature type="transmembrane region" description="Helical" evidence="1">
    <location>
        <begin position="196"/>
        <end position="216"/>
    </location>
</feature>
<keyword evidence="1" id="KW-0472">Membrane</keyword>
<feature type="transmembrane region" description="Helical" evidence="1">
    <location>
        <begin position="228"/>
        <end position="248"/>
    </location>
</feature>
<feature type="transmembrane region" description="Helical" evidence="1">
    <location>
        <begin position="20"/>
        <end position="45"/>
    </location>
</feature>
<feature type="transmembrane region" description="Helical" evidence="1">
    <location>
        <begin position="112"/>
        <end position="130"/>
    </location>
</feature>
<keyword evidence="1" id="KW-0812">Transmembrane</keyword>
<organism evidence="2 3">
    <name type="scientific">Tritrichomonas musculus</name>
    <dbReference type="NCBI Taxonomy" id="1915356"/>
    <lineage>
        <taxon>Eukaryota</taxon>
        <taxon>Metamonada</taxon>
        <taxon>Parabasalia</taxon>
        <taxon>Tritrichomonadida</taxon>
        <taxon>Tritrichomonadidae</taxon>
        <taxon>Tritrichomonas</taxon>
    </lineage>
</organism>
<name>A0ABR2GPI1_9EUKA</name>
<feature type="transmembrane region" description="Helical" evidence="1">
    <location>
        <begin position="81"/>
        <end position="106"/>
    </location>
</feature>
<evidence type="ECO:0008006" key="4">
    <source>
        <dbReference type="Google" id="ProtNLM"/>
    </source>
</evidence>
<dbReference type="EMBL" id="JAPFFF010000075">
    <property type="protein sequence ID" value="KAK8835781.1"/>
    <property type="molecule type" value="Genomic_DNA"/>
</dbReference>
<proteinExistence type="predicted"/>
<keyword evidence="1" id="KW-1133">Transmembrane helix</keyword>
<keyword evidence="3" id="KW-1185">Reference proteome</keyword>